<dbReference type="EMBL" id="CAADFS010000010">
    <property type="protein sequence ID" value="VFK41522.1"/>
    <property type="molecule type" value="Genomic_DNA"/>
</dbReference>
<sequence length="88" mass="10510">MLIGDTIHRITLEATQGLASEVALDEALALGREFIDRERCVFERWNERTEFSFVTCGEIQQRPAYRDYHHDLDHFRYRLSISRLRRIV</sequence>
<protein>
    <submittedName>
        <fullName evidence="1">Uncharacterized protein</fullName>
    </submittedName>
</protein>
<dbReference type="InterPro" id="IPR038622">
    <property type="entry name" value="CDPS_sf"/>
</dbReference>
<proteinExistence type="predicted"/>
<gene>
    <name evidence="1" type="ORF">BECKTC1821D_GA0114238_101055</name>
</gene>
<name>A0A450YIY5_9GAMM</name>
<dbReference type="GO" id="GO:0016755">
    <property type="term" value="F:aminoacyltransferase activity"/>
    <property type="evidence" value="ECO:0007669"/>
    <property type="project" value="InterPro"/>
</dbReference>
<dbReference type="AlphaFoldDB" id="A0A450YIY5"/>
<dbReference type="Gene3D" id="3.40.50.11710">
    <property type="entry name" value="Cyclodipeptide synthase"/>
    <property type="match status" value="1"/>
</dbReference>
<reference evidence="1" key="1">
    <citation type="submission" date="2019-02" db="EMBL/GenBank/DDBJ databases">
        <authorList>
            <person name="Gruber-Vodicka R. H."/>
            <person name="Seah K. B. B."/>
        </authorList>
    </citation>
    <scope>NUCLEOTIDE SEQUENCE</scope>
    <source>
        <strain evidence="1">BECK_BZ123</strain>
    </source>
</reference>
<organism evidence="1">
    <name type="scientific">Candidatus Kentrum sp. TC</name>
    <dbReference type="NCBI Taxonomy" id="2126339"/>
    <lineage>
        <taxon>Bacteria</taxon>
        <taxon>Pseudomonadati</taxon>
        <taxon>Pseudomonadota</taxon>
        <taxon>Gammaproteobacteria</taxon>
        <taxon>Candidatus Kentrum</taxon>
    </lineage>
</organism>
<accession>A0A450YIY5</accession>
<evidence type="ECO:0000313" key="1">
    <source>
        <dbReference type="EMBL" id="VFK41522.1"/>
    </source>
</evidence>